<feature type="transmembrane region" description="Helical" evidence="1">
    <location>
        <begin position="90"/>
        <end position="111"/>
    </location>
</feature>
<keyword evidence="2" id="KW-0732">Signal</keyword>
<keyword evidence="1" id="KW-1133">Transmembrane helix</keyword>
<gene>
    <name evidence="3" type="ORF">Scep_028995</name>
</gene>
<evidence type="ECO:0000313" key="3">
    <source>
        <dbReference type="EMBL" id="KAK9089913.1"/>
    </source>
</evidence>
<dbReference type="Proteomes" id="UP001419268">
    <property type="component" value="Unassembled WGS sequence"/>
</dbReference>
<name>A0AAP0EF67_9MAGN</name>
<dbReference type="EMBL" id="JBBNAG010000012">
    <property type="protein sequence ID" value="KAK9089913.1"/>
    <property type="molecule type" value="Genomic_DNA"/>
</dbReference>
<evidence type="ECO:0000256" key="2">
    <source>
        <dbReference type="SAM" id="SignalP"/>
    </source>
</evidence>
<feature type="chain" id="PRO_5042895258" evidence="2">
    <location>
        <begin position="26"/>
        <end position="113"/>
    </location>
</feature>
<reference evidence="3 4" key="1">
    <citation type="submission" date="2024-01" db="EMBL/GenBank/DDBJ databases">
        <title>Genome assemblies of Stephania.</title>
        <authorList>
            <person name="Yang L."/>
        </authorList>
    </citation>
    <scope>NUCLEOTIDE SEQUENCE [LARGE SCALE GENOMIC DNA]</scope>
    <source>
        <strain evidence="3">JXDWG</strain>
        <tissue evidence="3">Leaf</tissue>
    </source>
</reference>
<keyword evidence="1" id="KW-0812">Transmembrane</keyword>
<dbReference type="AlphaFoldDB" id="A0AAP0EF67"/>
<evidence type="ECO:0000256" key="1">
    <source>
        <dbReference type="SAM" id="Phobius"/>
    </source>
</evidence>
<keyword evidence="4" id="KW-1185">Reference proteome</keyword>
<keyword evidence="1" id="KW-0472">Membrane</keyword>
<sequence length="113" mass="12836">MGPWPSKSVIVVVLALLASVQLAVGLRITIDRDECFSHKVQYEGDVVHASFVVIKAEAPWHYGDEVLILWLRDHMVNRFMMLVIRRVTSLSLWLTTKVFISSASLTSLLIMRL</sequence>
<evidence type="ECO:0000313" key="4">
    <source>
        <dbReference type="Proteomes" id="UP001419268"/>
    </source>
</evidence>
<protein>
    <submittedName>
        <fullName evidence="3">Uncharacterized protein</fullName>
    </submittedName>
</protein>
<proteinExistence type="predicted"/>
<feature type="signal peptide" evidence="2">
    <location>
        <begin position="1"/>
        <end position="25"/>
    </location>
</feature>
<comment type="caution">
    <text evidence="3">The sequence shown here is derived from an EMBL/GenBank/DDBJ whole genome shotgun (WGS) entry which is preliminary data.</text>
</comment>
<accession>A0AAP0EF67</accession>
<organism evidence="3 4">
    <name type="scientific">Stephania cephalantha</name>
    <dbReference type="NCBI Taxonomy" id="152367"/>
    <lineage>
        <taxon>Eukaryota</taxon>
        <taxon>Viridiplantae</taxon>
        <taxon>Streptophyta</taxon>
        <taxon>Embryophyta</taxon>
        <taxon>Tracheophyta</taxon>
        <taxon>Spermatophyta</taxon>
        <taxon>Magnoliopsida</taxon>
        <taxon>Ranunculales</taxon>
        <taxon>Menispermaceae</taxon>
        <taxon>Menispermoideae</taxon>
        <taxon>Cissampelideae</taxon>
        <taxon>Stephania</taxon>
    </lineage>
</organism>